<protein>
    <submittedName>
        <fullName evidence="1">Uncharacterized protein</fullName>
    </submittedName>
</protein>
<reference evidence="2" key="1">
    <citation type="journal article" date="2009" name="Nature">
        <title>Genome sequence and analysis of the Irish potato famine pathogen Phytophthora infestans.</title>
        <authorList>
            <consortium name="The Broad Institute Genome Sequencing Platform"/>
            <person name="Haas B.J."/>
            <person name="Kamoun S."/>
            <person name="Zody M.C."/>
            <person name="Jiang R.H."/>
            <person name="Handsaker R.E."/>
            <person name="Cano L.M."/>
            <person name="Grabherr M."/>
            <person name="Kodira C.D."/>
            <person name="Raffaele S."/>
            <person name="Torto-Alalibo T."/>
            <person name="Bozkurt T.O."/>
            <person name="Ah-Fong A.M."/>
            <person name="Alvarado L."/>
            <person name="Anderson V.L."/>
            <person name="Armstrong M.R."/>
            <person name="Avrova A."/>
            <person name="Baxter L."/>
            <person name="Beynon J."/>
            <person name="Boevink P.C."/>
            <person name="Bollmann S.R."/>
            <person name="Bos J.I."/>
            <person name="Bulone V."/>
            <person name="Cai G."/>
            <person name="Cakir C."/>
            <person name="Carrington J.C."/>
            <person name="Chawner M."/>
            <person name="Conti L."/>
            <person name="Costanzo S."/>
            <person name="Ewan R."/>
            <person name="Fahlgren N."/>
            <person name="Fischbach M.A."/>
            <person name="Fugelstad J."/>
            <person name="Gilroy E.M."/>
            <person name="Gnerre S."/>
            <person name="Green P.J."/>
            <person name="Grenville-Briggs L.J."/>
            <person name="Griffith J."/>
            <person name="Grunwald N.J."/>
            <person name="Horn K."/>
            <person name="Horner N.R."/>
            <person name="Hu C.H."/>
            <person name="Huitema E."/>
            <person name="Jeong D.H."/>
            <person name="Jones A.M."/>
            <person name="Jones J.D."/>
            <person name="Jones R.W."/>
            <person name="Karlsson E.K."/>
            <person name="Kunjeti S.G."/>
            <person name="Lamour K."/>
            <person name="Liu Z."/>
            <person name="Ma L."/>
            <person name="Maclean D."/>
            <person name="Chibucos M.C."/>
            <person name="McDonald H."/>
            <person name="McWalters J."/>
            <person name="Meijer H.J."/>
            <person name="Morgan W."/>
            <person name="Morris P.F."/>
            <person name="Munro C.A."/>
            <person name="O'Neill K."/>
            <person name="Ospina-Giraldo M."/>
            <person name="Pinzon A."/>
            <person name="Pritchard L."/>
            <person name="Ramsahoye B."/>
            <person name="Ren Q."/>
            <person name="Restrepo S."/>
            <person name="Roy S."/>
            <person name="Sadanandom A."/>
            <person name="Savidor A."/>
            <person name="Schornack S."/>
            <person name="Schwartz D.C."/>
            <person name="Schumann U.D."/>
            <person name="Schwessinger B."/>
            <person name="Seyer L."/>
            <person name="Sharpe T."/>
            <person name="Silvar C."/>
            <person name="Song J."/>
            <person name="Studholme D.J."/>
            <person name="Sykes S."/>
            <person name="Thines M."/>
            <person name="van de Vondervoort P.J."/>
            <person name="Phuntumart V."/>
            <person name="Wawra S."/>
            <person name="Weide R."/>
            <person name="Win J."/>
            <person name="Young C."/>
            <person name="Zhou S."/>
            <person name="Fry W."/>
            <person name="Meyers B.C."/>
            <person name="van West P."/>
            <person name="Ristaino J."/>
            <person name="Govers F."/>
            <person name="Birch P.R."/>
            <person name="Whisson S.C."/>
            <person name="Judelson H.S."/>
            <person name="Nusbaum C."/>
        </authorList>
    </citation>
    <scope>NUCLEOTIDE SEQUENCE [LARGE SCALE GENOMIC DNA]</scope>
    <source>
        <strain evidence="2">T30-4</strain>
    </source>
</reference>
<dbReference type="RefSeq" id="XP_002908257.1">
    <property type="nucleotide sequence ID" value="XM_002908211.1"/>
</dbReference>
<dbReference type="OrthoDB" id="121807at2759"/>
<dbReference type="InParanoid" id="D0MTP3"/>
<name>D0MTP3_PHYIT</name>
<organism evidence="1 2">
    <name type="scientific">Phytophthora infestans (strain T30-4)</name>
    <name type="common">Potato late blight agent</name>
    <dbReference type="NCBI Taxonomy" id="403677"/>
    <lineage>
        <taxon>Eukaryota</taxon>
        <taxon>Sar</taxon>
        <taxon>Stramenopiles</taxon>
        <taxon>Oomycota</taxon>
        <taxon>Peronosporomycetes</taxon>
        <taxon>Peronosporales</taxon>
        <taxon>Peronosporaceae</taxon>
        <taxon>Phytophthora</taxon>
    </lineage>
</organism>
<dbReference type="EMBL" id="DS028119">
    <property type="protein sequence ID" value="EEY61340.1"/>
    <property type="molecule type" value="Genomic_DNA"/>
</dbReference>
<proteinExistence type="predicted"/>
<gene>
    <name evidence="1" type="ORF">PITG_01628</name>
</gene>
<dbReference type="HOGENOM" id="CLU_1380501_0_0_1"/>
<dbReference type="GeneID" id="9468956"/>
<dbReference type="AlphaFoldDB" id="D0MTP3"/>
<dbReference type="VEuPathDB" id="FungiDB:PITG_01628"/>
<evidence type="ECO:0000313" key="1">
    <source>
        <dbReference type="EMBL" id="EEY61340.1"/>
    </source>
</evidence>
<keyword evidence="2" id="KW-1185">Reference proteome</keyword>
<accession>D0MTP3</accession>
<dbReference type="OMA" id="CSNSSWC"/>
<dbReference type="KEGG" id="pif:PITG_01628"/>
<evidence type="ECO:0000313" key="2">
    <source>
        <dbReference type="Proteomes" id="UP000006643"/>
    </source>
</evidence>
<dbReference type="Proteomes" id="UP000006643">
    <property type="component" value="Unassembled WGS sequence"/>
</dbReference>
<sequence length="198" mass="23045">MPVSNNLKKAQKTRSDLYKFAKTHNLDVNWKMKTSTMEKVVNTFKQSKVKTIVKTLRKVKLNNDTASLKAVNKTTGKVEMQLNRFERIRKDIVAPADKKLLLHFKGENGSVLKTYHLQDRLINIDNLYITEENQYSSGADIELDIIPTSTVEIEWLNNPKHSRSERKNFFRYLTKANYNLNDFQRNTLLSICSNSSWC</sequence>